<dbReference type="SUPFAM" id="SSF56349">
    <property type="entry name" value="DNA breaking-rejoining enzymes"/>
    <property type="match status" value="1"/>
</dbReference>
<evidence type="ECO:0000256" key="10">
    <source>
        <dbReference type="ARBA" id="ARBA00023306"/>
    </source>
</evidence>
<keyword evidence="5 11" id="KW-0132">Cell division</keyword>
<dbReference type="NCBIfam" id="NF001399">
    <property type="entry name" value="PRK00283.1"/>
    <property type="match status" value="1"/>
</dbReference>
<dbReference type="AlphaFoldDB" id="A0A532V4F1"/>
<dbReference type="Proteomes" id="UP000317778">
    <property type="component" value="Unassembled WGS sequence"/>
</dbReference>
<dbReference type="PROSITE" id="PS51900">
    <property type="entry name" value="CB"/>
    <property type="match status" value="1"/>
</dbReference>
<dbReference type="NCBIfam" id="TIGR02225">
    <property type="entry name" value="recomb_XerD"/>
    <property type="match status" value="1"/>
</dbReference>
<comment type="caution">
    <text evidence="14">The sequence shown here is derived from an EMBL/GenBank/DDBJ whole genome shotgun (WGS) entry which is preliminary data.</text>
</comment>
<evidence type="ECO:0000256" key="2">
    <source>
        <dbReference type="ARBA" id="ARBA00010450"/>
    </source>
</evidence>
<evidence type="ECO:0000256" key="7">
    <source>
        <dbReference type="ARBA" id="ARBA00022908"/>
    </source>
</evidence>
<feature type="domain" description="Core-binding (CB)" evidence="13">
    <location>
        <begin position="6"/>
        <end position="91"/>
    </location>
</feature>
<dbReference type="InterPro" id="IPR002104">
    <property type="entry name" value="Integrase_catalytic"/>
</dbReference>
<keyword evidence="7 11" id="KW-0229">DNA integration</keyword>
<dbReference type="GO" id="GO:0051301">
    <property type="term" value="P:cell division"/>
    <property type="evidence" value="ECO:0007669"/>
    <property type="project" value="UniProtKB-KW"/>
</dbReference>
<organism evidence="14 15">
    <name type="scientific">candidate division TA06 bacterium B3_TA06</name>
    <dbReference type="NCBI Taxonomy" id="2012487"/>
    <lineage>
        <taxon>Bacteria</taxon>
        <taxon>Bacteria division TA06</taxon>
    </lineage>
</organism>
<feature type="active site" evidence="11">
    <location>
        <position position="261"/>
    </location>
</feature>
<evidence type="ECO:0000313" key="15">
    <source>
        <dbReference type="Proteomes" id="UP000317778"/>
    </source>
</evidence>
<dbReference type="Gene3D" id="1.10.443.10">
    <property type="entry name" value="Intergrase catalytic core"/>
    <property type="match status" value="1"/>
</dbReference>
<feature type="active site" description="O-(3'-phospho-DNA)-tyrosine intermediate" evidence="11">
    <location>
        <position position="293"/>
    </location>
</feature>
<dbReference type="InterPro" id="IPR010998">
    <property type="entry name" value="Integrase_recombinase_N"/>
</dbReference>
<evidence type="ECO:0000313" key="14">
    <source>
        <dbReference type="EMBL" id="TKJ42086.1"/>
    </source>
</evidence>
<evidence type="ECO:0000256" key="6">
    <source>
        <dbReference type="ARBA" id="ARBA00022829"/>
    </source>
</evidence>
<evidence type="ECO:0000256" key="5">
    <source>
        <dbReference type="ARBA" id="ARBA00022618"/>
    </source>
</evidence>
<evidence type="ECO:0000256" key="9">
    <source>
        <dbReference type="ARBA" id="ARBA00023172"/>
    </source>
</evidence>
<comment type="function">
    <text evidence="11">Site-specific tyrosine recombinase, which acts by catalyzing the cutting and rejoining of the recombining DNA molecules. The XerC-XerD complex is essential to convert dimers of the bacterial chromosome into monomers to permit their segregation at cell division. It also contributes to the segregational stability of plasmids.</text>
</comment>
<dbReference type="InterPro" id="IPR004107">
    <property type="entry name" value="Integrase_SAM-like_N"/>
</dbReference>
<evidence type="ECO:0000256" key="1">
    <source>
        <dbReference type="ARBA" id="ARBA00004496"/>
    </source>
</evidence>
<comment type="subunit">
    <text evidence="11">Forms a cyclic heterotetrameric complex composed of two molecules of XerC and two molecules of XerD.</text>
</comment>
<sequence length="312" mass="35266">MYADKKKDDPLLEEFLNYLVAERGLSPNSVDAYGRDLGQFISFLREKGKMILDVTSGILRDYLTRLAEAELAPRSVARKLSAIRMFLRYLNDTGKLSHDPGENISGPRLPRKLPQVLSVEEVKRVLEAALSAQRSADSERSTALALRDYAMLEVLYGAGLRISELIGLRLGDIYLDEGFLRVIGKGDKERVVPLGEPAIRAVRRYIDLGRFKLLRTHSQARDVLFLNVRGGPLSRMGAWRIIHSYVQAAGIKRRVTPHTFRHSFATHLLEGGADLRAVQEMLGHASISTTEIYTHVDRSYLREVYKIFHPRP</sequence>
<comment type="subcellular location">
    <subcellularLocation>
        <location evidence="1 11">Cytoplasm</location>
    </subcellularLocation>
</comment>
<keyword evidence="4 11" id="KW-0963">Cytoplasm</keyword>
<dbReference type="GO" id="GO:0003677">
    <property type="term" value="F:DNA binding"/>
    <property type="evidence" value="ECO:0007669"/>
    <property type="project" value="UniProtKB-UniRule"/>
</dbReference>
<reference evidence="14 15" key="1">
    <citation type="submission" date="2017-06" db="EMBL/GenBank/DDBJ databases">
        <title>Novel microbial phyla capable of carbon fixation and sulfur reduction in deep-sea sediments.</title>
        <authorList>
            <person name="Huang J."/>
            <person name="Baker B."/>
            <person name="Wang Y."/>
        </authorList>
    </citation>
    <scope>NUCLEOTIDE SEQUENCE [LARGE SCALE GENOMIC DNA]</scope>
    <source>
        <strain evidence="14">B3_TA06</strain>
    </source>
</reference>
<dbReference type="InterPro" id="IPR050090">
    <property type="entry name" value="Tyrosine_recombinase_XerCD"/>
</dbReference>
<keyword evidence="8 11" id="KW-0238">DNA-binding</keyword>
<dbReference type="GO" id="GO:0006313">
    <property type="term" value="P:DNA transposition"/>
    <property type="evidence" value="ECO:0007669"/>
    <property type="project" value="UniProtKB-UniRule"/>
</dbReference>
<dbReference type="Pfam" id="PF00589">
    <property type="entry name" value="Phage_integrase"/>
    <property type="match status" value="1"/>
</dbReference>
<dbReference type="InterPro" id="IPR023009">
    <property type="entry name" value="Tyrosine_recombinase_XerC/XerD"/>
</dbReference>
<dbReference type="PROSITE" id="PS51898">
    <property type="entry name" value="TYR_RECOMBINASE"/>
    <property type="match status" value="1"/>
</dbReference>
<evidence type="ECO:0000259" key="12">
    <source>
        <dbReference type="PROSITE" id="PS51898"/>
    </source>
</evidence>
<dbReference type="PANTHER" id="PTHR30349">
    <property type="entry name" value="PHAGE INTEGRASE-RELATED"/>
    <property type="match status" value="1"/>
</dbReference>
<gene>
    <name evidence="11 14" type="primary">xerD</name>
    <name evidence="14" type="ORF">CEE36_07430</name>
</gene>
<evidence type="ECO:0000256" key="11">
    <source>
        <dbReference type="HAMAP-Rule" id="MF_01807"/>
    </source>
</evidence>
<evidence type="ECO:0000256" key="3">
    <source>
        <dbReference type="ARBA" id="ARBA00015810"/>
    </source>
</evidence>
<comment type="similarity">
    <text evidence="2 11">Belongs to the 'phage' integrase family. XerD subfamily.</text>
</comment>
<feature type="active site" evidence="11">
    <location>
        <position position="284"/>
    </location>
</feature>
<dbReference type="InterPro" id="IPR011010">
    <property type="entry name" value="DNA_brk_join_enz"/>
</dbReference>
<keyword evidence="10 11" id="KW-0131">Cell cycle</keyword>
<proteinExistence type="inferred from homology"/>
<dbReference type="CDD" id="cd00798">
    <property type="entry name" value="INT_XerDC_C"/>
    <property type="match status" value="1"/>
</dbReference>
<feature type="active site" evidence="11">
    <location>
        <position position="185"/>
    </location>
</feature>
<evidence type="ECO:0000256" key="4">
    <source>
        <dbReference type="ARBA" id="ARBA00022490"/>
    </source>
</evidence>
<protein>
    <recommendedName>
        <fullName evidence="3 11">Tyrosine recombinase XerD</fullName>
    </recommendedName>
</protein>
<dbReference type="HAMAP" id="MF_01808">
    <property type="entry name" value="Recomb_XerC_XerD"/>
    <property type="match status" value="1"/>
</dbReference>
<dbReference type="NCBIfam" id="NF040815">
    <property type="entry name" value="recomb_XerA_Arch"/>
    <property type="match status" value="1"/>
</dbReference>
<dbReference type="InterPro" id="IPR044068">
    <property type="entry name" value="CB"/>
</dbReference>
<feature type="active site" evidence="11">
    <location>
        <position position="258"/>
    </location>
</feature>
<dbReference type="GO" id="GO:0005737">
    <property type="term" value="C:cytoplasm"/>
    <property type="evidence" value="ECO:0007669"/>
    <property type="project" value="UniProtKB-SubCell"/>
</dbReference>
<accession>A0A532V4F1</accession>
<keyword evidence="9 11" id="KW-0233">DNA recombination</keyword>
<feature type="domain" description="Tyr recombinase" evidence="12">
    <location>
        <begin position="112"/>
        <end position="306"/>
    </location>
</feature>
<dbReference type="PANTHER" id="PTHR30349:SF81">
    <property type="entry name" value="TYROSINE RECOMBINASE XERC"/>
    <property type="match status" value="1"/>
</dbReference>
<feature type="active site" evidence="11">
    <location>
        <position position="161"/>
    </location>
</feature>
<evidence type="ECO:0000259" key="13">
    <source>
        <dbReference type="PROSITE" id="PS51900"/>
    </source>
</evidence>
<keyword evidence="6 11" id="KW-0159">Chromosome partition</keyword>
<evidence type="ECO:0000256" key="8">
    <source>
        <dbReference type="ARBA" id="ARBA00023125"/>
    </source>
</evidence>
<dbReference type="HAMAP" id="MF_01807">
    <property type="entry name" value="Recomb_XerD"/>
    <property type="match status" value="1"/>
</dbReference>
<dbReference type="Gene3D" id="1.10.150.130">
    <property type="match status" value="1"/>
</dbReference>
<dbReference type="GO" id="GO:0009037">
    <property type="term" value="F:tyrosine-based site-specific recombinase activity"/>
    <property type="evidence" value="ECO:0007669"/>
    <property type="project" value="UniProtKB-UniRule"/>
</dbReference>
<dbReference type="InterPro" id="IPR013762">
    <property type="entry name" value="Integrase-like_cat_sf"/>
</dbReference>
<dbReference type="Pfam" id="PF02899">
    <property type="entry name" value="Phage_int_SAM_1"/>
    <property type="match status" value="1"/>
</dbReference>
<name>A0A532V4F1_UNCT6</name>
<dbReference type="InterPro" id="IPR011932">
    <property type="entry name" value="Recomb_XerD"/>
</dbReference>
<dbReference type="EMBL" id="NJBO01000011">
    <property type="protein sequence ID" value="TKJ42086.1"/>
    <property type="molecule type" value="Genomic_DNA"/>
</dbReference>
<dbReference type="GO" id="GO:0007059">
    <property type="term" value="P:chromosome segregation"/>
    <property type="evidence" value="ECO:0007669"/>
    <property type="project" value="UniProtKB-UniRule"/>
</dbReference>